<evidence type="ECO:0000256" key="2">
    <source>
        <dbReference type="ARBA" id="ARBA00022801"/>
    </source>
</evidence>
<dbReference type="GO" id="GO:0005829">
    <property type="term" value="C:cytosol"/>
    <property type="evidence" value="ECO:0007669"/>
    <property type="project" value="TreeGrafter"/>
</dbReference>
<dbReference type="GO" id="GO:0052816">
    <property type="term" value="F:long-chain fatty acyl-CoA hydrolase activity"/>
    <property type="evidence" value="ECO:0007669"/>
    <property type="project" value="TreeGrafter"/>
</dbReference>
<dbReference type="STRING" id="1212489.Ldro_1644"/>
<dbReference type="PROSITE" id="PS51770">
    <property type="entry name" value="HOTDOG_ACOT"/>
    <property type="match status" value="1"/>
</dbReference>
<dbReference type="InterPro" id="IPR006683">
    <property type="entry name" value="Thioestr_dom"/>
</dbReference>
<gene>
    <name evidence="5" type="primary">yciA</name>
    <name evidence="5" type="ORF">Ldro_1644</name>
</gene>
<dbReference type="RefSeq" id="WP_058495922.1">
    <property type="nucleotide sequence ID" value="NZ_CAAAIU010000002.1"/>
</dbReference>
<name>A0A0W0SXI2_9GAMM</name>
<accession>A0A0W0SXI2</accession>
<dbReference type="GO" id="GO:0006637">
    <property type="term" value="P:acyl-CoA metabolic process"/>
    <property type="evidence" value="ECO:0007669"/>
    <property type="project" value="TreeGrafter"/>
</dbReference>
<comment type="caution">
    <text evidence="5">The sequence shown here is derived from an EMBL/GenBank/DDBJ whole genome shotgun (WGS) entry which is preliminary data.</text>
</comment>
<evidence type="ECO:0000259" key="4">
    <source>
        <dbReference type="PROSITE" id="PS51770"/>
    </source>
</evidence>
<comment type="similarity">
    <text evidence="1">Belongs to the acyl coenzyme A hydrolase family.</text>
</comment>
<proteinExistence type="inferred from homology"/>
<dbReference type="EMBL" id="LNXY01000020">
    <property type="protein sequence ID" value="KTC88025.1"/>
    <property type="molecule type" value="Genomic_DNA"/>
</dbReference>
<organism evidence="5 6">
    <name type="scientific">Legionella drozanskii LLAP-1</name>
    <dbReference type="NCBI Taxonomy" id="1212489"/>
    <lineage>
        <taxon>Bacteria</taxon>
        <taxon>Pseudomonadati</taxon>
        <taxon>Pseudomonadota</taxon>
        <taxon>Gammaproteobacteria</taxon>
        <taxon>Legionellales</taxon>
        <taxon>Legionellaceae</taxon>
        <taxon>Legionella</taxon>
    </lineage>
</organism>
<dbReference type="AlphaFoldDB" id="A0A0W0SXI2"/>
<dbReference type="Gene3D" id="3.10.129.10">
    <property type="entry name" value="Hotdog Thioesterase"/>
    <property type="match status" value="1"/>
</dbReference>
<dbReference type="GO" id="GO:0009062">
    <property type="term" value="P:fatty acid catabolic process"/>
    <property type="evidence" value="ECO:0007669"/>
    <property type="project" value="TreeGrafter"/>
</dbReference>
<evidence type="ECO:0000313" key="5">
    <source>
        <dbReference type="EMBL" id="KTC88025.1"/>
    </source>
</evidence>
<dbReference type="InterPro" id="IPR033120">
    <property type="entry name" value="HOTDOG_ACOT"/>
</dbReference>
<dbReference type="Proteomes" id="UP000054736">
    <property type="component" value="Unassembled WGS sequence"/>
</dbReference>
<reference evidence="5 6" key="1">
    <citation type="submission" date="2015-11" db="EMBL/GenBank/DDBJ databases">
        <title>Genomic analysis of 38 Legionella species identifies large and diverse effector repertoires.</title>
        <authorList>
            <person name="Burstein D."/>
            <person name="Amaro F."/>
            <person name="Zusman T."/>
            <person name="Lifshitz Z."/>
            <person name="Cohen O."/>
            <person name="Gilbert J.A."/>
            <person name="Pupko T."/>
            <person name="Shuman H.A."/>
            <person name="Segal G."/>
        </authorList>
    </citation>
    <scope>NUCLEOTIDE SEQUENCE [LARGE SCALE GENOMIC DNA]</scope>
    <source>
        <strain evidence="5 6">ATCC 700990</strain>
    </source>
</reference>
<dbReference type="CDD" id="cd03442">
    <property type="entry name" value="BFIT_BACH"/>
    <property type="match status" value="1"/>
</dbReference>
<protein>
    <submittedName>
        <fullName evidence="5">Acyl-CoA thioester hydrolase</fullName>
    </submittedName>
</protein>
<evidence type="ECO:0000313" key="6">
    <source>
        <dbReference type="Proteomes" id="UP000054736"/>
    </source>
</evidence>
<dbReference type="InterPro" id="IPR029069">
    <property type="entry name" value="HotDog_dom_sf"/>
</dbReference>
<dbReference type="PANTHER" id="PTHR11049">
    <property type="entry name" value="ACYL COENZYME A THIOESTER HYDROLASE"/>
    <property type="match status" value="1"/>
</dbReference>
<dbReference type="Pfam" id="PF03061">
    <property type="entry name" value="4HBT"/>
    <property type="match status" value="1"/>
</dbReference>
<dbReference type="OrthoDB" id="9801856at2"/>
<keyword evidence="2 3" id="KW-0378">Hydrolase</keyword>
<sequence>MATAPRGEVTIQTLAMPADTNANGDIFGGWLVSQMDLAAGVLAKRISRGRAATVAINSMSFLRPVHVGDVVSCHVELSKCGKTSMTIDVEVWTMRSDSGEHLQVTEGSFVFVAIDEKGEPRQVYDKK</sequence>
<keyword evidence="6" id="KW-1185">Reference proteome</keyword>
<dbReference type="SUPFAM" id="SSF54637">
    <property type="entry name" value="Thioesterase/thiol ester dehydrase-isomerase"/>
    <property type="match status" value="1"/>
</dbReference>
<dbReference type="PANTHER" id="PTHR11049:SF5">
    <property type="entry name" value="ACYL-COA THIOESTER HYDROLASE YCIA"/>
    <property type="match status" value="1"/>
</dbReference>
<evidence type="ECO:0000256" key="1">
    <source>
        <dbReference type="ARBA" id="ARBA00010458"/>
    </source>
</evidence>
<dbReference type="PATRIC" id="fig|1212489.4.peg.1738"/>
<feature type="domain" description="HotDog ACOT-type" evidence="4">
    <location>
        <begin position="5"/>
        <end position="117"/>
    </location>
</feature>
<evidence type="ECO:0000256" key="3">
    <source>
        <dbReference type="PROSITE-ProRule" id="PRU01106"/>
    </source>
</evidence>
<dbReference type="InterPro" id="IPR040170">
    <property type="entry name" value="Cytosol_ACT"/>
</dbReference>